<evidence type="ECO:0000313" key="9">
    <source>
        <dbReference type="Proteomes" id="UP000317155"/>
    </source>
</evidence>
<dbReference type="GO" id="GO:0005886">
    <property type="term" value="C:plasma membrane"/>
    <property type="evidence" value="ECO:0007669"/>
    <property type="project" value="UniProtKB-SubCell"/>
</dbReference>
<dbReference type="OrthoDB" id="9772767at2"/>
<evidence type="ECO:0000256" key="7">
    <source>
        <dbReference type="SAM" id="Phobius"/>
    </source>
</evidence>
<sequence length="408" mass="44715">MLKIGTSPKESKWFLLLGGGMLIGLTAVIAVFTLGHSHVYNTSREVPWGILISSYVFFAVSCSGLCLISSLGHVFGIEQFHASARRAIILAIIMLVCGFGVIAMELEKPFALVIYAVLSPNLESPIWWMGALYGVYLVVLVIEFYYCMQANRVGAFYTGLVGFILAIAAPSNLGGVFGLLSARPFWSGVFSPVYLVVTALISGTALMGLVHYLKVRCRDLDFCGHDRNYLFLLGRILALLLGILMFLTIWRFISGLYQQQEGMYEALMVLLKGPLAFNFWVFEVLLGMLIPFAMILTPSFRSPLGLTVASVLSLIGMFFMRYDFVVAGQLVPVRAGTTETLDGLLRYTPSLAELGIILGGFALCLFLYTLAEKVFDLEVRHVHLPDGSTATSCQGVAITDEELGAHTH</sequence>
<dbReference type="EMBL" id="VJVV01000003">
    <property type="protein sequence ID" value="TRO82651.1"/>
    <property type="molecule type" value="Genomic_DNA"/>
</dbReference>
<dbReference type="InterPro" id="IPR052049">
    <property type="entry name" value="Electron_transfer_protein"/>
</dbReference>
<comment type="caution">
    <text evidence="8">The sequence shown here is derived from an EMBL/GenBank/DDBJ whole genome shotgun (WGS) entry which is preliminary data.</text>
</comment>
<dbReference type="Pfam" id="PF03916">
    <property type="entry name" value="NrfD"/>
    <property type="match status" value="1"/>
</dbReference>
<organism evidence="8 9">
    <name type="scientific">Trichloromonas acetexigens</name>
    <dbReference type="NCBI Taxonomy" id="38815"/>
    <lineage>
        <taxon>Bacteria</taxon>
        <taxon>Pseudomonadati</taxon>
        <taxon>Thermodesulfobacteriota</taxon>
        <taxon>Desulfuromonadia</taxon>
        <taxon>Desulfuromonadales</taxon>
        <taxon>Trichloromonadaceae</taxon>
        <taxon>Trichloromonas</taxon>
    </lineage>
</organism>
<dbReference type="PANTHER" id="PTHR34856">
    <property type="entry name" value="PROTEIN NRFD"/>
    <property type="match status" value="1"/>
</dbReference>
<evidence type="ECO:0000256" key="4">
    <source>
        <dbReference type="ARBA" id="ARBA00022692"/>
    </source>
</evidence>
<name>A0A550JHF7_9BACT</name>
<keyword evidence="6 7" id="KW-0472">Membrane</keyword>
<keyword evidence="4 7" id="KW-0812">Transmembrane</keyword>
<evidence type="ECO:0000256" key="6">
    <source>
        <dbReference type="ARBA" id="ARBA00023136"/>
    </source>
</evidence>
<dbReference type="RefSeq" id="WP_092056848.1">
    <property type="nucleotide sequence ID" value="NZ_FOJJ01000023.1"/>
</dbReference>
<feature type="transmembrane region" description="Helical" evidence="7">
    <location>
        <begin position="12"/>
        <end position="35"/>
    </location>
</feature>
<dbReference type="AlphaFoldDB" id="A0A550JHF7"/>
<evidence type="ECO:0000313" key="8">
    <source>
        <dbReference type="EMBL" id="TRO82651.1"/>
    </source>
</evidence>
<evidence type="ECO:0000256" key="5">
    <source>
        <dbReference type="ARBA" id="ARBA00022989"/>
    </source>
</evidence>
<feature type="transmembrane region" description="Helical" evidence="7">
    <location>
        <begin position="126"/>
        <end position="146"/>
    </location>
</feature>
<feature type="transmembrane region" description="Helical" evidence="7">
    <location>
        <begin position="304"/>
        <end position="322"/>
    </location>
</feature>
<feature type="transmembrane region" description="Helical" evidence="7">
    <location>
        <begin position="236"/>
        <end position="257"/>
    </location>
</feature>
<dbReference type="PANTHER" id="PTHR34856:SF2">
    <property type="entry name" value="PROTEIN NRFD"/>
    <property type="match status" value="1"/>
</dbReference>
<feature type="transmembrane region" description="Helical" evidence="7">
    <location>
        <begin position="351"/>
        <end position="371"/>
    </location>
</feature>
<dbReference type="Proteomes" id="UP000317155">
    <property type="component" value="Unassembled WGS sequence"/>
</dbReference>
<evidence type="ECO:0000256" key="3">
    <source>
        <dbReference type="ARBA" id="ARBA00022475"/>
    </source>
</evidence>
<keyword evidence="5 7" id="KW-1133">Transmembrane helix</keyword>
<gene>
    <name evidence="8" type="ORF">FL622_05555</name>
</gene>
<feature type="transmembrane region" description="Helical" evidence="7">
    <location>
        <begin position="193"/>
        <end position="215"/>
    </location>
</feature>
<feature type="transmembrane region" description="Helical" evidence="7">
    <location>
        <begin position="55"/>
        <end position="75"/>
    </location>
</feature>
<keyword evidence="9" id="KW-1185">Reference proteome</keyword>
<dbReference type="Gene3D" id="1.20.1630.10">
    <property type="entry name" value="Formate dehydrogenase/DMSO reductase domain"/>
    <property type="match status" value="1"/>
</dbReference>
<feature type="transmembrane region" description="Helical" evidence="7">
    <location>
        <begin position="153"/>
        <end position="173"/>
    </location>
</feature>
<evidence type="ECO:0000256" key="2">
    <source>
        <dbReference type="ARBA" id="ARBA00008929"/>
    </source>
</evidence>
<accession>A0A550JHF7</accession>
<comment type="subcellular location">
    <subcellularLocation>
        <location evidence="1">Cell membrane</location>
        <topology evidence="1">Multi-pass membrane protein</topology>
    </subcellularLocation>
</comment>
<feature type="transmembrane region" description="Helical" evidence="7">
    <location>
        <begin position="87"/>
        <end position="106"/>
    </location>
</feature>
<proteinExistence type="inferred from homology"/>
<comment type="similarity">
    <text evidence="2">Belongs to the NrfD family.</text>
</comment>
<keyword evidence="3" id="KW-1003">Cell membrane</keyword>
<feature type="transmembrane region" description="Helical" evidence="7">
    <location>
        <begin position="277"/>
        <end position="297"/>
    </location>
</feature>
<evidence type="ECO:0000256" key="1">
    <source>
        <dbReference type="ARBA" id="ARBA00004651"/>
    </source>
</evidence>
<reference evidence="8 9" key="1">
    <citation type="submission" date="2019-07" db="EMBL/GenBank/DDBJ databases">
        <title>Insights of Desulfuromonas acetexigens electromicrobiology.</title>
        <authorList>
            <person name="Katuri K."/>
            <person name="Sapireddy V."/>
            <person name="Shaw D.R."/>
            <person name="Saikaly P."/>
        </authorList>
    </citation>
    <scope>NUCLEOTIDE SEQUENCE [LARGE SCALE GENOMIC DNA]</scope>
    <source>
        <strain evidence="8 9">2873</strain>
    </source>
</reference>
<protein>
    <submittedName>
        <fullName evidence="8">Polysulfide reductase</fullName>
    </submittedName>
</protein>
<dbReference type="InterPro" id="IPR005614">
    <property type="entry name" value="NrfD-like"/>
</dbReference>